<dbReference type="OMA" id="CHWYHGH"/>
<evidence type="ECO:0000256" key="1">
    <source>
        <dbReference type="SAM" id="SignalP"/>
    </source>
</evidence>
<evidence type="ECO:0000313" key="2">
    <source>
        <dbReference type="EMBL" id="ERN11892.1"/>
    </source>
</evidence>
<proteinExistence type="predicted"/>
<gene>
    <name evidence="2" type="ORF">AMTR_s00020p00196810</name>
</gene>
<keyword evidence="1" id="KW-0732">Signal</keyword>
<protein>
    <submittedName>
        <fullName evidence="2">Uncharacterized protein</fullName>
    </submittedName>
</protein>
<dbReference type="AlphaFoldDB" id="W1PPE4"/>
<dbReference type="KEGG" id="atr:18440096"/>
<feature type="chain" id="PRO_5004808391" evidence="1">
    <location>
        <begin position="27"/>
        <end position="151"/>
    </location>
</feature>
<accession>W1PPE4</accession>
<dbReference type="Proteomes" id="UP000017836">
    <property type="component" value="Unassembled WGS sequence"/>
</dbReference>
<keyword evidence="3" id="KW-1185">Reference proteome</keyword>
<organism evidence="2 3">
    <name type="scientific">Amborella trichopoda</name>
    <dbReference type="NCBI Taxonomy" id="13333"/>
    <lineage>
        <taxon>Eukaryota</taxon>
        <taxon>Viridiplantae</taxon>
        <taxon>Streptophyta</taxon>
        <taxon>Embryophyta</taxon>
        <taxon>Tracheophyta</taxon>
        <taxon>Spermatophyta</taxon>
        <taxon>Magnoliopsida</taxon>
        <taxon>Amborellales</taxon>
        <taxon>Amborellaceae</taxon>
        <taxon>Amborella</taxon>
    </lineage>
</organism>
<dbReference type="EMBL" id="KI392664">
    <property type="protein sequence ID" value="ERN11892.1"/>
    <property type="molecule type" value="Genomic_DNA"/>
</dbReference>
<evidence type="ECO:0000313" key="3">
    <source>
        <dbReference type="Proteomes" id="UP000017836"/>
    </source>
</evidence>
<feature type="signal peptide" evidence="1">
    <location>
        <begin position="1"/>
        <end position="26"/>
    </location>
</feature>
<dbReference type="HOGENOM" id="CLU_1733944_0_0_1"/>
<reference evidence="3" key="1">
    <citation type="journal article" date="2013" name="Science">
        <title>The Amborella genome and the evolution of flowering plants.</title>
        <authorList>
            <consortium name="Amborella Genome Project"/>
        </authorList>
    </citation>
    <scope>NUCLEOTIDE SEQUENCE [LARGE SCALE GENOMIC DNA]</scope>
</reference>
<sequence>MVAAKAFLVITLLLFVATLLVYTADCKERVDAKQQIQEQAHGGGCKYGCCKKSPHGCTKCCPHPPEQGEVVVEPEAGSHCKHGCCDMYHHVCRRCCAHSNEAKFVIDDHDVANTQAEQGHGHCKHGCCHMDHGHCKRCCSHANEAVVIEEP</sequence>
<dbReference type="Gramene" id="ERN11892">
    <property type="protein sequence ID" value="ERN11892"/>
    <property type="gene ID" value="AMTR_s00020p00196810"/>
</dbReference>
<name>W1PPE4_AMBTC</name>